<dbReference type="GO" id="GO:0006355">
    <property type="term" value="P:regulation of DNA-templated transcription"/>
    <property type="evidence" value="ECO:0007669"/>
    <property type="project" value="InterPro"/>
</dbReference>
<protein>
    <submittedName>
        <fullName evidence="3">Type II toxin-antitoxin system ParD family antitoxin</fullName>
    </submittedName>
</protein>
<accession>A0A329YB58</accession>
<dbReference type="InterPro" id="IPR010985">
    <property type="entry name" value="Ribbon_hlx_hlx"/>
</dbReference>
<dbReference type="Pfam" id="PF03693">
    <property type="entry name" value="ParD_antitoxin"/>
    <property type="match status" value="1"/>
</dbReference>
<dbReference type="SUPFAM" id="SSF47598">
    <property type="entry name" value="Ribbon-helix-helix"/>
    <property type="match status" value="1"/>
</dbReference>
<organism evidence="3 4">
    <name type="scientific">Rhizobium tropici</name>
    <dbReference type="NCBI Taxonomy" id="398"/>
    <lineage>
        <taxon>Bacteria</taxon>
        <taxon>Pseudomonadati</taxon>
        <taxon>Pseudomonadota</taxon>
        <taxon>Alphaproteobacteria</taxon>
        <taxon>Hyphomicrobiales</taxon>
        <taxon>Rhizobiaceae</taxon>
        <taxon>Rhizobium/Agrobacterium group</taxon>
        <taxon>Rhizobium</taxon>
    </lineage>
</organism>
<dbReference type="AlphaFoldDB" id="A0A329YB58"/>
<name>A0A329YB58_RHITR</name>
<dbReference type="EMBL" id="QMKK01000033">
    <property type="protein sequence ID" value="RAX41111.1"/>
    <property type="molecule type" value="Genomic_DNA"/>
</dbReference>
<evidence type="ECO:0000256" key="1">
    <source>
        <dbReference type="ARBA" id="ARBA00008580"/>
    </source>
</evidence>
<proteinExistence type="inferred from homology"/>
<comment type="caution">
    <text evidence="3">The sequence shown here is derived from an EMBL/GenBank/DDBJ whole genome shotgun (WGS) entry which is preliminary data.</text>
</comment>
<sequence>MASFALNEHYERFIKKQLESGRYNNASEVVRAGLRLLEDQEDARERWLTQEIPSRYADLKRDPSAGVTLDEAFDRLEAEHRAQLAKTK</sequence>
<dbReference type="PANTHER" id="PTHR36582:SF2">
    <property type="entry name" value="ANTITOXIN PARD"/>
    <property type="match status" value="1"/>
</dbReference>
<evidence type="ECO:0000313" key="4">
    <source>
        <dbReference type="Proteomes" id="UP000251205"/>
    </source>
</evidence>
<evidence type="ECO:0000313" key="3">
    <source>
        <dbReference type="EMBL" id="RAX41111.1"/>
    </source>
</evidence>
<dbReference type="OrthoDB" id="9815501at2"/>
<reference evidence="3 4" key="1">
    <citation type="submission" date="2018-06" db="EMBL/GenBank/DDBJ databases">
        <title>Whole Genome Sequence of an efficient microsymbiont, Rhizobium tropici.</title>
        <authorList>
            <person name="Srinivasan R."/>
            <person name="Singh H.V."/>
            <person name="Srivastava R."/>
            <person name="Kumari B."/>
            <person name="Radhakrishna A."/>
        </authorList>
    </citation>
    <scope>NUCLEOTIDE SEQUENCE [LARGE SCALE GENOMIC DNA]</scope>
    <source>
        <strain evidence="3 4">IGFRI Rhizo-19</strain>
    </source>
</reference>
<gene>
    <name evidence="3" type="ORF">DQ393_13115</name>
</gene>
<keyword evidence="2" id="KW-1277">Toxin-antitoxin system</keyword>
<comment type="similarity">
    <text evidence="1">Belongs to the ParD antitoxin family.</text>
</comment>
<dbReference type="InterPro" id="IPR022789">
    <property type="entry name" value="ParD"/>
</dbReference>
<dbReference type="Gene3D" id="6.10.10.120">
    <property type="entry name" value="Antitoxin ParD1-like"/>
    <property type="match status" value="1"/>
</dbReference>
<evidence type="ECO:0000256" key="2">
    <source>
        <dbReference type="ARBA" id="ARBA00022649"/>
    </source>
</evidence>
<dbReference type="Proteomes" id="UP000251205">
    <property type="component" value="Unassembled WGS sequence"/>
</dbReference>
<dbReference type="NCBIfam" id="TIGR02606">
    <property type="entry name" value="antidote_CC2985"/>
    <property type="match status" value="1"/>
</dbReference>
<dbReference type="RefSeq" id="WP_112342215.1">
    <property type="nucleotide sequence ID" value="NZ_QMKK01000033.1"/>
</dbReference>
<dbReference type="PANTHER" id="PTHR36582">
    <property type="entry name" value="ANTITOXIN PARD"/>
    <property type="match status" value="1"/>
</dbReference>
<dbReference type="InterPro" id="IPR038296">
    <property type="entry name" value="ParD_sf"/>
</dbReference>